<organism evidence="3 4">
    <name type="scientific">Natronolimnohabitans innermongolicus JCM 12255</name>
    <dbReference type="NCBI Taxonomy" id="1227499"/>
    <lineage>
        <taxon>Archaea</taxon>
        <taxon>Methanobacteriati</taxon>
        <taxon>Methanobacteriota</taxon>
        <taxon>Stenosarchaea group</taxon>
        <taxon>Halobacteria</taxon>
        <taxon>Halobacteriales</taxon>
        <taxon>Natrialbaceae</taxon>
        <taxon>Natronolimnohabitans</taxon>
    </lineage>
</organism>
<gene>
    <name evidence="3" type="ORF">C493_18376</name>
</gene>
<sequence>MTQNLWERLTTGGIVILIGILLLLATTGVLEIQALWEWVPLLFVLLGIWALVRSEFRNLVGPVMVIAIAGAFFVRNLGFISDDAIGTWWPLFIVLLGVLIVVNRSRRRQRLRLAGDYSADEIRAVGVFGTDERRVTSDHFTGAELVSVFGDARLDLRDGNIQSTPAIVESVTVFGDTEIRVPQEWDVRLEVLTILADTIDRRSVSSDKRTADDEPDLVVTGFAVFADLEIRD</sequence>
<evidence type="ECO:0000313" key="3">
    <source>
        <dbReference type="EMBL" id="ELY50979.1"/>
    </source>
</evidence>
<keyword evidence="1" id="KW-0472">Membrane</keyword>
<reference evidence="3 4" key="1">
    <citation type="journal article" date="2014" name="PLoS Genet.">
        <title>Phylogenetically driven sequencing of extremely halophilic archaea reveals strategies for static and dynamic osmo-response.</title>
        <authorList>
            <person name="Becker E.A."/>
            <person name="Seitzer P.M."/>
            <person name="Tritt A."/>
            <person name="Larsen D."/>
            <person name="Krusor M."/>
            <person name="Yao A.I."/>
            <person name="Wu D."/>
            <person name="Madern D."/>
            <person name="Eisen J.A."/>
            <person name="Darling A.E."/>
            <person name="Facciotti M.T."/>
        </authorList>
    </citation>
    <scope>NUCLEOTIDE SEQUENCE [LARGE SCALE GENOMIC DNA]</scope>
    <source>
        <strain evidence="3 4">JCM 12255</strain>
    </source>
</reference>
<keyword evidence="4" id="KW-1185">Reference proteome</keyword>
<dbReference type="STRING" id="1227499.C493_18376"/>
<dbReference type="PANTHER" id="PTHR40763">
    <property type="entry name" value="MEMBRANE PROTEIN-RELATED"/>
    <property type="match status" value="1"/>
</dbReference>
<keyword evidence="1" id="KW-1133">Transmembrane helix</keyword>
<dbReference type="InterPro" id="IPR054331">
    <property type="entry name" value="LiaF_TM"/>
</dbReference>
<dbReference type="eggNOG" id="arCOG11470">
    <property type="taxonomic scope" value="Archaea"/>
</dbReference>
<protein>
    <submittedName>
        <fullName evidence="3">Transmembrane protein</fullName>
    </submittedName>
</protein>
<feature type="transmembrane region" description="Helical" evidence="1">
    <location>
        <begin position="12"/>
        <end position="29"/>
    </location>
</feature>
<keyword evidence="1 3" id="KW-0812">Transmembrane</keyword>
<evidence type="ECO:0000256" key="1">
    <source>
        <dbReference type="SAM" id="Phobius"/>
    </source>
</evidence>
<dbReference type="PANTHER" id="PTHR40763:SF5">
    <property type="entry name" value="MEMBRANE PROTEIN"/>
    <property type="match status" value="1"/>
</dbReference>
<feature type="domain" description="LiaF transmembrane" evidence="2">
    <location>
        <begin position="11"/>
        <end position="107"/>
    </location>
</feature>
<proteinExistence type="predicted"/>
<dbReference type="AlphaFoldDB" id="L9WNE5"/>
<dbReference type="EMBL" id="AOHZ01000084">
    <property type="protein sequence ID" value="ELY50979.1"/>
    <property type="molecule type" value="Genomic_DNA"/>
</dbReference>
<evidence type="ECO:0000259" key="2">
    <source>
        <dbReference type="Pfam" id="PF22570"/>
    </source>
</evidence>
<dbReference type="RefSeq" id="WP_007260935.1">
    <property type="nucleotide sequence ID" value="NZ_AOHZ01000084.1"/>
</dbReference>
<feature type="transmembrane region" description="Helical" evidence="1">
    <location>
        <begin position="35"/>
        <end position="52"/>
    </location>
</feature>
<accession>L9WNE5</accession>
<dbReference type="Pfam" id="PF22570">
    <property type="entry name" value="LiaF-TM"/>
    <property type="match status" value="1"/>
</dbReference>
<comment type="caution">
    <text evidence="3">The sequence shown here is derived from an EMBL/GenBank/DDBJ whole genome shotgun (WGS) entry which is preliminary data.</text>
</comment>
<dbReference type="Proteomes" id="UP000011602">
    <property type="component" value="Unassembled WGS sequence"/>
</dbReference>
<feature type="transmembrane region" description="Helical" evidence="1">
    <location>
        <begin position="84"/>
        <end position="102"/>
    </location>
</feature>
<feature type="transmembrane region" description="Helical" evidence="1">
    <location>
        <begin position="59"/>
        <end position="78"/>
    </location>
</feature>
<evidence type="ECO:0000313" key="4">
    <source>
        <dbReference type="Proteomes" id="UP000011602"/>
    </source>
</evidence>
<name>L9WNE5_9EURY</name>